<name>A0ABS6S174_9BACT</name>
<proteinExistence type="predicted"/>
<dbReference type="Proteomes" id="UP001196980">
    <property type="component" value="Unassembled WGS sequence"/>
</dbReference>
<reference evidence="1 2" key="1">
    <citation type="journal article" date="2020" name="J Geophys Res Biogeosci">
        <title>Magnetotaxis as an Adaptation to Enable Bacterial Shuttling of Microbial Sulfur and Sulfur Cycling Across Aquatic Oxic#Anoxic Interfaces.</title>
        <authorList>
            <person name="Li J."/>
            <person name="Liu P."/>
            <person name="Wang J."/>
            <person name="Roberts A.P."/>
            <person name="Pan Y."/>
        </authorList>
    </citation>
    <scope>NUCLEOTIDE SEQUENCE [LARGE SCALE GENOMIC DNA]</scope>
    <source>
        <strain evidence="1 2">MYR-1_YQ</strain>
    </source>
</reference>
<keyword evidence="2" id="KW-1185">Reference proteome</keyword>
<protein>
    <submittedName>
        <fullName evidence="1">AURKAIP1/COX24 domain-containing protein</fullName>
    </submittedName>
</protein>
<comment type="caution">
    <text evidence="1">The sequence shown here is derived from an EMBL/GenBank/DDBJ whole genome shotgun (WGS) entry which is preliminary data.</text>
</comment>
<sequence length="30" mass="3955">MFSNDFFLQEMSKHKHKKLRRKMKFSRRRR</sequence>
<evidence type="ECO:0000313" key="1">
    <source>
        <dbReference type="EMBL" id="MBV6342144.1"/>
    </source>
</evidence>
<evidence type="ECO:0000313" key="2">
    <source>
        <dbReference type="Proteomes" id="UP001196980"/>
    </source>
</evidence>
<gene>
    <name evidence="1" type="ORF">HWQ67_11155</name>
</gene>
<dbReference type="EMBL" id="JABXWD010000202">
    <property type="protein sequence ID" value="MBV6342144.1"/>
    <property type="molecule type" value="Genomic_DNA"/>
</dbReference>
<accession>A0ABS6S174</accession>
<organism evidence="1 2">
    <name type="scientific">Candidatus Magnetobacterium casense</name>
    <dbReference type="NCBI Taxonomy" id="1455061"/>
    <lineage>
        <taxon>Bacteria</taxon>
        <taxon>Pseudomonadati</taxon>
        <taxon>Nitrospirota</taxon>
        <taxon>Thermodesulfovibrionia</taxon>
        <taxon>Thermodesulfovibrionales</taxon>
        <taxon>Candidatus Magnetobacteriaceae</taxon>
        <taxon>Candidatus Magnetobacterium</taxon>
    </lineage>
</organism>